<proteinExistence type="predicted"/>
<organism evidence="1 2">
    <name type="scientific">Petralouisia muris</name>
    <dbReference type="NCBI Taxonomy" id="3032872"/>
    <lineage>
        <taxon>Bacteria</taxon>
        <taxon>Bacillati</taxon>
        <taxon>Bacillota</taxon>
        <taxon>Clostridia</taxon>
        <taxon>Lachnospirales</taxon>
        <taxon>Lachnospiraceae</taxon>
        <taxon>Petralouisia</taxon>
    </lineage>
</organism>
<dbReference type="Proteomes" id="UP000304953">
    <property type="component" value="Unassembled WGS sequence"/>
</dbReference>
<name>A0AC61RR30_9FIRM</name>
<evidence type="ECO:0000313" key="2">
    <source>
        <dbReference type="Proteomes" id="UP000304953"/>
    </source>
</evidence>
<reference evidence="1" key="1">
    <citation type="submission" date="2019-04" db="EMBL/GenBank/DDBJ databases">
        <title>Microbes associate with the intestines of laboratory mice.</title>
        <authorList>
            <person name="Navarre W."/>
            <person name="Wong E."/>
            <person name="Huang K."/>
            <person name="Tropini C."/>
            <person name="Ng K."/>
            <person name="Yu B."/>
        </authorList>
    </citation>
    <scope>NUCLEOTIDE SEQUENCE</scope>
    <source>
        <strain evidence="1">NM01_1-7b</strain>
    </source>
</reference>
<protein>
    <submittedName>
        <fullName evidence="1">LacI family transcriptional regulator</fullName>
    </submittedName>
</protein>
<dbReference type="EMBL" id="SRYA01000054">
    <property type="protein sequence ID" value="TGY91547.1"/>
    <property type="molecule type" value="Genomic_DNA"/>
</dbReference>
<keyword evidence="2" id="KW-1185">Reference proteome</keyword>
<comment type="caution">
    <text evidence="1">The sequence shown here is derived from an EMBL/GenBank/DDBJ whole genome shotgun (WGS) entry which is preliminary data.</text>
</comment>
<evidence type="ECO:0000313" key="1">
    <source>
        <dbReference type="EMBL" id="TGY91547.1"/>
    </source>
</evidence>
<sequence>MEKGRIRIADIAEELGLSTATVSNVIHGKTGKISDETVKRVQELIEKSGYIPSMAGILLAQNNSKIIGVVVNDHEKYEGHVLEDGFISASVNALSREIDGAGYFMMIKVTTKWDEIVRFASMWNMDGLVMIGFCEQDYQKLRESMHIPFVVYDGYFQETQKICNLVIDNYNGGYQMGEYLKRMGHKKVLCISDNCICMDLERMEGFRAALGREQVDFLEVPFERKERMKLYQQREEEILKHTAVFAVSDFYAVELIRYLQEKDVRVPEDLSVAGFDDSPLCNYCNPALTTVRQDAAVRARTAVSVLKNLKMGTEERIVVKLPTFLVERKSVKKLPREDWDDGKETNI</sequence>
<gene>
    <name evidence="1" type="ORF">E5329_20660</name>
</gene>
<accession>A0AC61RR30</accession>